<evidence type="ECO:0000313" key="1">
    <source>
        <dbReference type="EMBL" id="KAJ8462003.1"/>
    </source>
</evidence>
<organism evidence="1 2">
    <name type="scientific">Trametes cubensis</name>
    <dbReference type="NCBI Taxonomy" id="1111947"/>
    <lineage>
        <taxon>Eukaryota</taxon>
        <taxon>Fungi</taxon>
        <taxon>Dikarya</taxon>
        <taxon>Basidiomycota</taxon>
        <taxon>Agaricomycotina</taxon>
        <taxon>Agaricomycetes</taxon>
        <taxon>Polyporales</taxon>
        <taxon>Polyporaceae</taxon>
        <taxon>Trametes</taxon>
    </lineage>
</organism>
<protein>
    <submittedName>
        <fullName evidence="1">Uncharacterized protein</fullName>
    </submittedName>
</protein>
<dbReference type="EMBL" id="JAPEVG010000504">
    <property type="protein sequence ID" value="KAJ8462003.1"/>
    <property type="molecule type" value="Genomic_DNA"/>
</dbReference>
<comment type="caution">
    <text evidence="1">The sequence shown here is derived from an EMBL/GenBank/DDBJ whole genome shotgun (WGS) entry which is preliminary data.</text>
</comment>
<name>A0AAD7TI45_9APHY</name>
<reference evidence="1" key="1">
    <citation type="submission" date="2022-11" db="EMBL/GenBank/DDBJ databases">
        <title>Genome Sequence of Cubamyces cubensis.</title>
        <authorList>
            <person name="Buettner E."/>
        </authorList>
    </citation>
    <scope>NUCLEOTIDE SEQUENCE</scope>
    <source>
        <strain evidence="1">MPL-01</strain>
    </source>
</reference>
<gene>
    <name evidence="1" type="ORF">ONZ51_g11179</name>
</gene>
<proteinExistence type="predicted"/>
<dbReference type="Proteomes" id="UP001215151">
    <property type="component" value="Unassembled WGS sequence"/>
</dbReference>
<sequence>MDVLVKSPPDAVVIGSAFAGVLCNIDGMAPLPYMAPPPVPAFDVVLVGAFSGKVLDPPGSTDVEGLVVEDTEPGGEVEGVAEVRVEDAPGSNIEVTVAAYATQSKDILITN</sequence>
<dbReference type="AlphaFoldDB" id="A0AAD7TI45"/>
<evidence type="ECO:0000313" key="2">
    <source>
        <dbReference type="Proteomes" id="UP001215151"/>
    </source>
</evidence>
<keyword evidence="2" id="KW-1185">Reference proteome</keyword>
<accession>A0AAD7TI45</accession>